<name>A0A7W9KR84_9PSEU</name>
<dbReference type="InterPro" id="IPR044929">
    <property type="entry name" value="DNA/RNA_non-sp_Endonuclease_sf"/>
</dbReference>
<dbReference type="Gene3D" id="3.40.570.10">
    <property type="entry name" value="Extracellular Endonuclease, subunit A"/>
    <property type="match status" value="1"/>
</dbReference>
<evidence type="ECO:0000259" key="4">
    <source>
        <dbReference type="Pfam" id="PF20148"/>
    </source>
</evidence>
<feature type="region of interest" description="Disordered" evidence="2">
    <location>
        <begin position="49"/>
        <end position="105"/>
    </location>
</feature>
<feature type="region of interest" description="Disordered" evidence="2">
    <location>
        <begin position="1280"/>
        <end position="1307"/>
    </location>
</feature>
<dbReference type="PANTHER" id="PTHR32305">
    <property type="match status" value="1"/>
</dbReference>
<feature type="region of interest" description="Disordered" evidence="2">
    <location>
        <begin position="2856"/>
        <end position="2883"/>
    </location>
</feature>
<evidence type="ECO:0000256" key="2">
    <source>
        <dbReference type="SAM" id="MobiDB-lite"/>
    </source>
</evidence>
<comment type="caution">
    <text evidence="6">The sequence shown here is derived from an EMBL/GenBank/DDBJ whole genome shotgun (WGS) entry which is preliminary data.</text>
</comment>
<dbReference type="Pfam" id="PF05593">
    <property type="entry name" value="RHS_repeat"/>
    <property type="match status" value="5"/>
</dbReference>
<proteinExistence type="predicted"/>
<feature type="domain" description="DUF6531" evidence="4">
    <location>
        <begin position="749"/>
        <end position="821"/>
    </location>
</feature>
<dbReference type="NCBIfam" id="TIGR01643">
    <property type="entry name" value="YD_repeat_2x"/>
    <property type="match status" value="7"/>
</dbReference>
<feature type="region of interest" description="Disordered" evidence="2">
    <location>
        <begin position="1534"/>
        <end position="1553"/>
    </location>
</feature>
<dbReference type="CDD" id="cd00110">
    <property type="entry name" value="LamG"/>
    <property type="match status" value="1"/>
</dbReference>
<evidence type="ECO:0000313" key="7">
    <source>
        <dbReference type="Proteomes" id="UP000585638"/>
    </source>
</evidence>
<dbReference type="PANTHER" id="PTHR32305:SF15">
    <property type="entry name" value="PROTEIN RHSA-RELATED"/>
    <property type="match status" value="1"/>
</dbReference>
<dbReference type="InterPro" id="IPR013320">
    <property type="entry name" value="ConA-like_dom_sf"/>
</dbReference>
<dbReference type="Pfam" id="PF20148">
    <property type="entry name" value="DUF6531"/>
    <property type="match status" value="1"/>
</dbReference>
<dbReference type="NCBIfam" id="NF033679">
    <property type="entry name" value="DNRLRE_dom"/>
    <property type="match status" value="1"/>
</dbReference>
<dbReference type="InterPro" id="IPR022385">
    <property type="entry name" value="Rhs_assc_core"/>
</dbReference>
<evidence type="ECO:0000313" key="6">
    <source>
        <dbReference type="EMBL" id="MBB5897224.1"/>
    </source>
</evidence>
<dbReference type="Pfam" id="PF13385">
    <property type="entry name" value="Laminin_G_3"/>
    <property type="match status" value="1"/>
</dbReference>
<dbReference type="InterPro" id="IPR050708">
    <property type="entry name" value="T6SS_VgrG/RHS"/>
</dbReference>
<gene>
    <name evidence="6" type="ORF">BJ998_008483</name>
</gene>
<dbReference type="InterPro" id="IPR045351">
    <property type="entry name" value="DUF6531"/>
</dbReference>
<evidence type="ECO:0000259" key="3">
    <source>
        <dbReference type="Pfam" id="PF13930"/>
    </source>
</evidence>
<accession>A0A7W9KR84</accession>
<dbReference type="Gene3D" id="2.60.120.200">
    <property type="match status" value="1"/>
</dbReference>
<feature type="domain" description="Teneurin-like YD-shell" evidence="5">
    <location>
        <begin position="2394"/>
        <end position="2634"/>
    </location>
</feature>
<dbReference type="InterPro" id="IPR056823">
    <property type="entry name" value="TEN-like_YD-shell"/>
</dbReference>
<feature type="compositionally biased region" description="Gly residues" evidence="2">
    <location>
        <begin position="2731"/>
        <end position="2748"/>
    </location>
</feature>
<sequence>MSASVPVKITALGLAIVMLGGVVATGIVGPFGGGPGGPAYAHGPAQRWGAAASSGAPSGKPGNRVLPESLRGRYPSLTWRPPQNEATVETPPAATTTGFDPKTSTEIPAARSAYDTTYANTDGTETTEFSTVPVNYRTAQGWRPIDTRLTSDGRSGWRNTADSVGLDFAPTASAPNLATVDTGASQQVSFGLDGASAANGTVSDSTITYPGVKPHVDLKLEARPGGVKETLVLDSPDAPTTYVFPLRLNGLTPKLVGGQVVLSDAAGETKAVIPAGDMLDAGAARSAGVTYRLTGSALEVTLDAVWLHDPARRFPVQVDPTIKMPVDGGSGTDAMYVQEGVGSAKGDQDLLVGTVNGHQSASYVKFSDLVGKLQYHTIFGAQLWMVEYNSDSCKPREITVDPVTGSWTGGSGYSWPGPAVGGSLASKSFAHGYIAFGHSSSDCPTAGETINLGAAGRDLVQRWVNGDQPNYGLSIRGSDDSLSGKWFTGTGTANPPKLYVTHSPYNASYSIPNPVPNPPVLQNQDGKIKVSVTNKSAESWAPGNYYLAYRAYNATTGASVTQQRSANLTSTVARGGRVTLDATIKALPPGKYFLDFTMVHTGGQVFTDYQVPPARLVLQVFDIPPVVQELYPPNGFQAPTLTPQLWARALDIDAPPSSTLQFKFQVCLRDDAGNPTGCSDSGYQTKQAWTVPAGTVSWTKAYMWRAYVKDATNEVISPYSTILTSVPQPDITSHLSGAPYGEQHQDFDPQVGNYSTAAVDASVNTVGPQLTLTRTYNSLDPRKDGLFGAGWTSTYDMKLVPDNDGSGNVVITYPDGQQVRYGKNADGSYAAPAGRTASLTLDATSWKLLDKSGTTYQFSTAGRLNRITDNAGHAIVLTYDTNTGKLSKAQVSNSQTNTAGRSLSFAWTGNHVTSVQTDPVNGAPLAWAYSYTGDTLTKVCGPGSACTNYGYATGSHYRSAVLDSHPESYWRLDEPDGTAAGSEVSVNLGKDAATYSNVTLGAAGAFAGTTDTAVSFNGTTSAVTLPKGTVKKSRDAAVELWFKNSLTGSGGPLLGYQDKALGSASTTGVPVLYVGTDGKLRGQFATGSINPITSATAVNDGKWHQVVLSSMGSTQTLYLDGAKVADLTGKQIDASLLTFNQLGAAYATTPASWPAWGTTAQRSYAGAIDDVSIYSGPLGAAAVAAHYKAGTGAADQLSSITLPSGKAAASVTYDVARDRVKEYTDGNGGTWKVGTPTVYGGDTDLRRSVEVLDPSNRPSLYEYDAIGGWLLRYGQPLGIEARDDDAPGEPTATPPPPTESCTQPDPNDPAFCTTIPGDSGGPVFVRYDAEGVSIRSYSYDADGNLGKVTDENGDSTSMTYDSRGDAISTTTCRAANDCQTTRTTYPATITNQYDPRSYLATETRDARSASATDNTYRTSYTYHSTGQVATRTGPDGSLIQNAYTSGAEAAFGGGIQPAGLLASTMDGRGKVTKYSYYANGDLGQLTAASGLVTQYTYDAIGRLASQKQISDSFPAGVVTTYTYDGWSRPLSVTEPQTTDAVSNAKHQRRTTTTYDVDGNPTRVDVSDVVGGDPSRAVTTDYDEHDRPIRVTDAVGNETSYGYDQFGNVTTETDANGNRYDYAYTARNSIAEVRLRNWHSDPPGAPAIANDYLILHAYSYDFAGRLASDTDAMGRRTEYQYYGDGLKHRVVLKGFHNPDGSTKDYVLEDDSYDAAGNLTKQVTDNGTTVTQHTPDLNGRPVSTVVDPGGLNRTTTFRYDANGNVTHTEVSGKASNVPWIMPTTPSTVDYTYDDVNDVLTKTVTDGTTPRTTSYTYDQRGLQTSVTDPRGNVSGASKAAFTTTMAYDELGRQTGSTGPALSVESGGNPATTQAPTRRTGYDTFDDQVELADELGNVSRAAYDDAGRMTTQTAPGYQAPGTSQVITPTTKYSYDGNGNVTSITDPRGNVTRTTYDQLDRTATVDAPSTTNDDRAVTVYTYSRTGMLLSTVDANGARTEATYDDLDRQVSGTAVERKPSSAAYTTGMRYDDQGNLLRVTSPTGATTVNTYDTVGELTGTTDPSGIPAQYGYDYAGRQVRSSDGLGRTTQTSYDLLGQVVAVADLKADGTTLRTTKYGHDLVGNVTSVTDPLQATTTYAYDAASQLVSQVEPVDAKTTITSSFGYDAAGNTTRFTDGRGNATITTYNSLGLAESTIEPATAAQPNPADRTWTTGYDANGNAVRITAPGNVVQQNTFDAANRLTDATGSGAEAVTAPRHVGYDLAGRVVTAGSDTYTYNDRDEILSSNGPSGTASFGYDGDGNQTSRTDAAGTTAYGFVKARLDSVTDGLTGTKQQLGYDGAGQVKTVGYGAGRTRTYGYDDFGRLSTDVLTNSAAQTVAGTTYHYDLDDQLSDKTELGVTTSYTYDQSGRLTSDTTNGTTTAYGWDAAGNRTKAGNTTATYDERNRLLTAGGASYTYTARGTLASNGTVQYSYDAFDRLTSAPGQTYSYDSLDRVAARNGTSFTYAGQGDEPVSDGSETYARGPGGDLLAVRANGSNQLTLSDRHYDVVGSFNPSDTTLNALSGTTAYSPFGQVTAHTGDTGNLGYQGDWTDPGTGQVDMGARWYDPAGGVFTSRDSMSLNPQPSNNANRYLYGNGDPVDETDPTGHFGWGSLLKFGKRLTGPEGDLIQTELKMLYNVVKPTPLGDDSCTAIYGMECDAYYHSLYHESAHDLFCDTHAWTSQCGGGGRYPYSSGGSHHGGGGSGYHPGGGGGSPIDWAERAAEAARKAAYERALRITQAARDAAEDAAKHTAIAVGSAATTAVMNMPTLVSSTPTAAAAIVDTIENVVADNKAQAQKIYQAAVDAAGTVVAVVSLASQTKTKTDSRRDQDCRERLPEPNYMPVDASNGSRATGVEACVTYDDLRTGTGTKKTIRPPGYNWAGRYGAYLGSTPPKLWINNCHLLGSQLGGSGTDLRNLSTCSRATNANPQAQQDPGFQPNMYWFETQVKEAVEEKQVVDYTVTPLYEGHRTVPYAYEMDAVGTAPKGVRPINLHREIPNKIWGVNSPGWHNLGRASKDGQPVPTGGMK</sequence>
<reference evidence="6 7" key="1">
    <citation type="submission" date="2020-08" db="EMBL/GenBank/DDBJ databases">
        <title>Sequencing the genomes of 1000 actinobacteria strains.</title>
        <authorList>
            <person name="Klenk H.-P."/>
        </authorList>
    </citation>
    <scope>NUCLEOTIDE SEQUENCE [LARGE SCALE GENOMIC DNA]</scope>
    <source>
        <strain evidence="6 7">DSM 43851</strain>
    </source>
</reference>
<keyword evidence="1" id="KW-0677">Repeat</keyword>
<evidence type="ECO:0000259" key="5">
    <source>
        <dbReference type="Pfam" id="PF25023"/>
    </source>
</evidence>
<feature type="region of interest" description="Disordered" evidence="2">
    <location>
        <begin position="2730"/>
        <end position="2749"/>
    </location>
</feature>
<feature type="compositionally biased region" description="Low complexity" evidence="2">
    <location>
        <begin position="49"/>
        <end position="62"/>
    </location>
</feature>
<dbReference type="RefSeq" id="WP_312890644.1">
    <property type="nucleotide sequence ID" value="NZ_JACHIR010000002.1"/>
</dbReference>
<protein>
    <submittedName>
        <fullName evidence="6">RHS repeat-associated protein</fullName>
    </submittedName>
</protein>
<organism evidence="6 7">
    <name type="scientific">Kutzneria kofuensis</name>
    <dbReference type="NCBI Taxonomy" id="103725"/>
    <lineage>
        <taxon>Bacteria</taxon>
        <taxon>Bacillati</taxon>
        <taxon>Actinomycetota</taxon>
        <taxon>Actinomycetes</taxon>
        <taxon>Pseudonocardiales</taxon>
        <taxon>Pseudonocardiaceae</taxon>
        <taxon>Kutzneria</taxon>
    </lineage>
</organism>
<dbReference type="EMBL" id="JACHIR010000002">
    <property type="protein sequence ID" value="MBB5897224.1"/>
    <property type="molecule type" value="Genomic_DNA"/>
</dbReference>
<dbReference type="Pfam" id="PF13930">
    <property type="entry name" value="Endonuclea_NS_2"/>
    <property type="match status" value="1"/>
</dbReference>
<keyword evidence="7" id="KW-1185">Reference proteome</keyword>
<evidence type="ECO:0000256" key="1">
    <source>
        <dbReference type="ARBA" id="ARBA00022737"/>
    </source>
</evidence>
<dbReference type="Pfam" id="PF25023">
    <property type="entry name" value="TEN_YD-shell"/>
    <property type="match status" value="1"/>
</dbReference>
<feature type="compositionally biased region" description="Basic and acidic residues" evidence="2">
    <location>
        <begin position="2856"/>
        <end position="2871"/>
    </location>
</feature>
<feature type="region of interest" description="Disordered" evidence="2">
    <location>
        <begin position="1850"/>
        <end position="1877"/>
    </location>
</feature>
<feature type="compositionally biased region" description="Low complexity" evidence="2">
    <location>
        <begin position="85"/>
        <end position="97"/>
    </location>
</feature>
<dbReference type="InterPro" id="IPR031325">
    <property type="entry name" value="RHS_repeat"/>
</dbReference>
<feature type="domain" description="Type VII secretion system protein EssD-like" evidence="3">
    <location>
        <begin position="2927"/>
        <end position="3012"/>
    </location>
</feature>
<dbReference type="NCBIfam" id="TIGR03696">
    <property type="entry name" value="Rhs_assc_core"/>
    <property type="match status" value="1"/>
</dbReference>
<dbReference type="InterPro" id="IPR001791">
    <property type="entry name" value="Laminin_G"/>
</dbReference>
<dbReference type="Proteomes" id="UP000585638">
    <property type="component" value="Unassembled WGS sequence"/>
</dbReference>
<dbReference type="InterPro" id="IPR044927">
    <property type="entry name" value="Endonuclea_NS_2"/>
</dbReference>
<dbReference type="InterPro" id="IPR006530">
    <property type="entry name" value="YD"/>
</dbReference>
<dbReference type="SUPFAM" id="SSF49899">
    <property type="entry name" value="Concanavalin A-like lectins/glucanases"/>
    <property type="match status" value="1"/>
</dbReference>
<dbReference type="Gene3D" id="2.180.10.10">
    <property type="entry name" value="RHS repeat-associated core"/>
    <property type="match status" value="4"/>
</dbReference>